<dbReference type="SUPFAM" id="SSF52540">
    <property type="entry name" value="P-loop containing nucleoside triphosphate hydrolases"/>
    <property type="match status" value="1"/>
</dbReference>
<evidence type="ECO:0000256" key="2">
    <source>
        <dbReference type="ARBA" id="ARBA00022840"/>
    </source>
</evidence>
<accession>A0A7Z0J761</accession>
<gene>
    <name evidence="5" type="ORF">HNR05_002375</name>
</gene>
<evidence type="ECO:0000313" key="5">
    <source>
        <dbReference type="EMBL" id="NYJ20584.1"/>
    </source>
</evidence>
<keyword evidence="6" id="KW-1185">Reference proteome</keyword>
<dbReference type="GO" id="GO:0005524">
    <property type="term" value="F:ATP binding"/>
    <property type="evidence" value="ECO:0007669"/>
    <property type="project" value="UniProtKB-KW"/>
</dbReference>
<dbReference type="InterPro" id="IPR045076">
    <property type="entry name" value="MutS"/>
</dbReference>
<reference evidence="5 6" key="1">
    <citation type="submission" date="2020-07" db="EMBL/GenBank/DDBJ databases">
        <title>Sequencing the genomes of 1000 actinobacteria strains.</title>
        <authorList>
            <person name="Klenk H.-P."/>
        </authorList>
    </citation>
    <scope>NUCLEOTIDE SEQUENCE [LARGE SCALE GENOMIC DNA]</scope>
    <source>
        <strain evidence="5 6">LI1</strain>
    </source>
</reference>
<dbReference type="GO" id="GO:0006298">
    <property type="term" value="P:mismatch repair"/>
    <property type="evidence" value="ECO:0007669"/>
    <property type="project" value="InterPro"/>
</dbReference>
<dbReference type="Pfam" id="PF00488">
    <property type="entry name" value="MutS_V"/>
    <property type="match status" value="1"/>
</dbReference>
<name>A0A7Z0J761_9MICO</name>
<dbReference type="GO" id="GO:0140664">
    <property type="term" value="F:ATP-dependent DNA damage sensor activity"/>
    <property type="evidence" value="ECO:0007669"/>
    <property type="project" value="InterPro"/>
</dbReference>
<evidence type="ECO:0000313" key="6">
    <source>
        <dbReference type="Proteomes" id="UP000537260"/>
    </source>
</evidence>
<dbReference type="AlphaFoldDB" id="A0A7Z0J761"/>
<evidence type="ECO:0000259" key="4">
    <source>
        <dbReference type="SMART" id="SM00534"/>
    </source>
</evidence>
<keyword evidence="2" id="KW-0067">ATP-binding</keyword>
<dbReference type="EMBL" id="JACCFM010000001">
    <property type="protein sequence ID" value="NYJ20584.1"/>
    <property type="molecule type" value="Genomic_DNA"/>
</dbReference>
<dbReference type="InterPro" id="IPR000432">
    <property type="entry name" value="DNA_mismatch_repair_MutS_C"/>
</dbReference>
<dbReference type="SMART" id="SM00534">
    <property type="entry name" value="MUTSac"/>
    <property type="match status" value="1"/>
</dbReference>
<dbReference type="InterPro" id="IPR027417">
    <property type="entry name" value="P-loop_NTPase"/>
</dbReference>
<evidence type="ECO:0000256" key="3">
    <source>
        <dbReference type="ARBA" id="ARBA00023125"/>
    </source>
</evidence>
<keyword evidence="3" id="KW-0238">DNA-binding</keyword>
<dbReference type="PANTHER" id="PTHR11361">
    <property type="entry name" value="DNA MISMATCH REPAIR PROTEIN MUTS FAMILY MEMBER"/>
    <property type="match status" value="1"/>
</dbReference>
<organism evidence="5 6">
    <name type="scientific">Glaciibacter psychrotolerans</name>
    <dbReference type="NCBI Taxonomy" id="670054"/>
    <lineage>
        <taxon>Bacteria</taxon>
        <taxon>Bacillati</taxon>
        <taxon>Actinomycetota</taxon>
        <taxon>Actinomycetes</taxon>
        <taxon>Micrococcales</taxon>
        <taxon>Microbacteriaceae</taxon>
        <taxon>Glaciibacter</taxon>
    </lineage>
</organism>
<dbReference type="RefSeq" id="WP_179579177.1">
    <property type="nucleotide sequence ID" value="NZ_JACCFM010000001.1"/>
</dbReference>
<dbReference type="PANTHER" id="PTHR11361:SF34">
    <property type="entry name" value="DNA MISMATCH REPAIR PROTEIN MSH1, MITOCHONDRIAL"/>
    <property type="match status" value="1"/>
</dbReference>
<keyword evidence="1" id="KW-0547">Nucleotide-binding</keyword>
<protein>
    <submittedName>
        <fullName evidence="5">DNA mismatch repair ATPase MutS</fullName>
    </submittedName>
</protein>
<comment type="caution">
    <text evidence="5">The sequence shown here is derived from an EMBL/GenBank/DDBJ whole genome shotgun (WGS) entry which is preliminary data.</text>
</comment>
<proteinExistence type="predicted"/>
<dbReference type="GO" id="GO:0030983">
    <property type="term" value="F:mismatched DNA binding"/>
    <property type="evidence" value="ECO:0007669"/>
    <property type="project" value="InterPro"/>
</dbReference>
<sequence>MKAYLMYRDADFDLHAAVPSQAESLVQDLNLNTLVAAMAAGDAFLFDVAREALLTSCHDVESITFRQDVLRDAFAQESVVREIYDLAVEALAREKKIYSWAFTSPDSILRRSVEVLEMFVSLLRRLRRIAGEHRDAFHSAGFTRFFSMLEEELSDDYFEEIETHLKTLTFRNGVLLSSGLGQGNKAKAYVLRLPLNPNPSWLQRLRMLTHSPLTLTIADRDEAGHDALRELRGRGINLAADALAKSTDHILSFFSMLRCDLAFYIGCLNLNQRLTSLGEPLCFPVPLPAEAGPFTLNCDELYDVCLALYAGAHAVGNDITADSTPLVVITGANQGGKSTFLRSVGLAQLMLQCGMVVPAARFTASVRSGIFTHFKREEDAGMESGKLDEELSRMSDIAGAVSADGLVLFNESFASTSAREGSEIATNIVHALVNSGVAVFFVTHLYDFAHALFTEDENASLFLRADRESDRRRTFKLVKGEPLPTSFGQDVYQRIFAAAPGIDVAN</sequence>
<evidence type="ECO:0000256" key="1">
    <source>
        <dbReference type="ARBA" id="ARBA00022741"/>
    </source>
</evidence>
<feature type="domain" description="DNA mismatch repair proteins mutS family" evidence="4">
    <location>
        <begin position="324"/>
        <end position="498"/>
    </location>
</feature>
<dbReference type="Gene3D" id="3.40.50.300">
    <property type="entry name" value="P-loop containing nucleotide triphosphate hydrolases"/>
    <property type="match status" value="1"/>
</dbReference>
<dbReference type="Proteomes" id="UP000537260">
    <property type="component" value="Unassembled WGS sequence"/>
</dbReference>
<dbReference type="GO" id="GO:0005829">
    <property type="term" value="C:cytosol"/>
    <property type="evidence" value="ECO:0007669"/>
    <property type="project" value="TreeGrafter"/>
</dbReference>